<evidence type="ECO:0000256" key="4">
    <source>
        <dbReference type="ARBA" id="ARBA00023172"/>
    </source>
</evidence>
<dbReference type="PANTHER" id="PTHR30349:SF81">
    <property type="entry name" value="TYROSINE RECOMBINASE XERC"/>
    <property type="match status" value="1"/>
</dbReference>
<proteinExistence type="predicted"/>
<name>A0A6F8QIU3_ECOLX</name>
<dbReference type="InterPro" id="IPR002104">
    <property type="entry name" value="Integrase_catalytic"/>
</dbReference>
<dbReference type="Gene3D" id="1.10.150.130">
    <property type="match status" value="1"/>
</dbReference>
<evidence type="ECO:0000313" key="5">
    <source>
        <dbReference type="EMBL" id="BBV20163.1"/>
    </source>
</evidence>
<dbReference type="GO" id="GO:0007059">
    <property type="term" value="P:chromosome segregation"/>
    <property type="evidence" value="ECO:0007669"/>
    <property type="project" value="UniProtKB-KW"/>
</dbReference>
<accession>A0A6F8QIU3</accession>
<dbReference type="RefSeq" id="WP_071604158.1">
    <property type="nucleotide sequence ID" value="NZ_AP022087.1"/>
</dbReference>
<dbReference type="InterPro" id="IPR050090">
    <property type="entry name" value="Tyrosine_recombinase_XerCD"/>
</dbReference>
<protein>
    <submittedName>
        <fullName evidence="5">Tyrosine-type recombinase/integrase</fullName>
    </submittedName>
</protein>
<dbReference type="Pfam" id="PF00589">
    <property type="entry name" value="Phage_integrase"/>
    <property type="match status" value="1"/>
</dbReference>
<dbReference type="AlphaFoldDB" id="A0A6F8QIU3"/>
<keyword evidence="4" id="KW-0233">DNA recombination</keyword>
<keyword evidence="2" id="KW-0229">DNA integration</keyword>
<dbReference type="PANTHER" id="PTHR30349">
    <property type="entry name" value="PHAGE INTEGRASE-RELATED"/>
    <property type="match status" value="1"/>
</dbReference>
<dbReference type="GO" id="GO:0003677">
    <property type="term" value="F:DNA binding"/>
    <property type="evidence" value="ECO:0007669"/>
    <property type="project" value="UniProtKB-UniRule"/>
</dbReference>
<evidence type="ECO:0000256" key="2">
    <source>
        <dbReference type="ARBA" id="ARBA00022908"/>
    </source>
</evidence>
<dbReference type="InterPro" id="IPR011010">
    <property type="entry name" value="DNA_brk_join_enz"/>
</dbReference>
<dbReference type="InterPro" id="IPR013762">
    <property type="entry name" value="Integrase-like_cat_sf"/>
</dbReference>
<keyword evidence="5" id="KW-0614">Plasmid</keyword>
<keyword evidence="3" id="KW-0238">DNA-binding</keyword>
<dbReference type="EMBL" id="LC520271">
    <property type="protein sequence ID" value="BBV20163.1"/>
    <property type="molecule type" value="Genomic_DNA"/>
</dbReference>
<evidence type="ECO:0000256" key="1">
    <source>
        <dbReference type="ARBA" id="ARBA00022829"/>
    </source>
</evidence>
<dbReference type="GO" id="GO:0006310">
    <property type="term" value="P:DNA recombination"/>
    <property type="evidence" value="ECO:0007669"/>
    <property type="project" value="UniProtKB-KW"/>
</dbReference>
<dbReference type="Gene3D" id="1.10.443.10">
    <property type="entry name" value="Intergrase catalytic core"/>
    <property type="match status" value="1"/>
</dbReference>
<dbReference type="SUPFAM" id="SSF56349">
    <property type="entry name" value="DNA breaking-rejoining enzymes"/>
    <property type="match status" value="1"/>
</dbReference>
<dbReference type="InterPro" id="IPR044068">
    <property type="entry name" value="CB"/>
</dbReference>
<dbReference type="PROSITE" id="PS51898">
    <property type="entry name" value="TYR_RECOMBINASE"/>
    <property type="match status" value="1"/>
</dbReference>
<dbReference type="PROSITE" id="PS51900">
    <property type="entry name" value="CB"/>
    <property type="match status" value="1"/>
</dbReference>
<sequence length="314" mass="35891">MTELLPSKSDICSNAEDSSTDMLLVGFESYMVNEQGLSQGTIRGRMFMIHRYLKACAENAIIDVFSSYAAEEFLKFLRLKKRYSRRSLQYVTYCLRAFFRYGASCGRCNKLLVDCLRSTRVYSLASVPTGPNWSDVRRLISESCGDKPSDIRACAVLMLLTVYGLRPSEVKSLVLSDFDWEHERLTITSTKQIRRKRIFPLSRPVGEAVLRYLQEVRPRSSYKNVFLTLDGTRPIRDIYMLVSRRLKKLNVPLQQYGPRGLRHACATRLMEAGLSLAQIGMHLGHSDVDATRLYAKVNMKALRRVADIDIGEYL</sequence>
<dbReference type="GO" id="GO:0015074">
    <property type="term" value="P:DNA integration"/>
    <property type="evidence" value="ECO:0007669"/>
    <property type="project" value="UniProtKB-KW"/>
</dbReference>
<dbReference type="InterPro" id="IPR010998">
    <property type="entry name" value="Integrase_recombinase_N"/>
</dbReference>
<reference evidence="5" key="1">
    <citation type="journal article" date="2020" name="Antimicrob. Agents Chemother.">
        <title>Characterization of blaCTX-M-27/F1:A2:B20 Plasmids Harbored by Escherichia coli Sequence Type 131 Sublineage C1/H30R Isolates Spreading among Elderly Japanese in Nonacute-Care Settings.</title>
        <authorList>
            <person name="Matsuo N."/>
            <person name="Nonogaki R."/>
            <person name="Hayashi M."/>
            <person name="Wachino J."/>
            <person name="Suzuki M."/>
            <person name="Arakawa Y."/>
            <person name="Kawamura K."/>
        </authorList>
    </citation>
    <scope>NUCLEOTIDE SEQUENCE</scope>
    <source>
        <strain evidence="5">A0140</strain>
        <plasmid evidence="5">pA0140</plasmid>
    </source>
</reference>
<evidence type="ECO:0000256" key="3">
    <source>
        <dbReference type="ARBA" id="ARBA00023125"/>
    </source>
</evidence>
<geneLocation type="plasmid" evidence="5">
    <name>pA0140</name>
</geneLocation>
<keyword evidence="1" id="KW-0159">Chromosome partition</keyword>
<organism evidence="5">
    <name type="scientific">Escherichia coli</name>
    <dbReference type="NCBI Taxonomy" id="562"/>
    <lineage>
        <taxon>Bacteria</taxon>
        <taxon>Pseudomonadati</taxon>
        <taxon>Pseudomonadota</taxon>
        <taxon>Gammaproteobacteria</taxon>
        <taxon>Enterobacterales</taxon>
        <taxon>Enterobacteriaceae</taxon>
        <taxon>Escherichia</taxon>
    </lineage>
</organism>